<dbReference type="AlphaFoldDB" id="A0A0B7NB85"/>
<keyword evidence="2" id="KW-1185">Reference proteome</keyword>
<gene>
    <name evidence="1" type="primary">PARPA_08905.1 scaffold 35132</name>
</gene>
<protein>
    <submittedName>
        <fullName evidence="1">Uncharacterized protein</fullName>
    </submittedName>
</protein>
<sequence>MKSLAEYSINAWFYARLTFPSSEISEDTEASVNSTTPKIEVELCIASLQSEGLRESISEITPPHCSTGSSEYLYTVGPPEMVTAFFTELVFQRVTPKQISLNTDANVQIALITEETSIPSVTLTQMLEETLLNNVGDGKIV</sequence>
<reference evidence="1 2" key="1">
    <citation type="submission" date="2014-09" db="EMBL/GenBank/DDBJ databases">
        <authorList>
            <person name="Ellenberger Sabrina"/>
        </authorList>
    </citation>
    <scope>NUCLEOTIDE SEQUENCE [LARGE SCALE GENOMIC DNA]</scope>
    <source>
        <strain evidence="1 2">CBS 412.66</strain>
    </source>
</reference>
<evidence type="ECO:0000313" key="2">
    <source>
        <dbReference type="Proteomes" id="UP000054107"/>
    </source>
</evidence>
<proteinExistence type="predicted"/>
<name>A0A0B7NB85_9FUNG</name>
<organism evidence="1 2">
    <name type="scientific">Parasitella parasitica</name>
    <dbReference type="NCBI Taxonomy" id="35722"/>
    <lineage>
        <taxon>Eukaryota</taxon>
        <taxon>Fungi</taxon>
        <taxon>Fungi incertae sedis</taxon>
        <taxon>Mucoromycota</taxon>
        <taxon>Mucoromycotina</taxon>
        <taxon>Mucoromycetes</taxon>
        <taxon>Mucorales</taxon>
        <taxon>Mucorineae</taxon>
        <taxon>Mucoraceae</taxon>
        <taxon>Parasitella</taxon>
    </lineage>
</organism>
<dbReference type="Proteomes" id="UP000054107">
    <property type="component" value="Unassembled WGS sequence"/>
</dbReference>
<dbReference type="EMBL" id="LN731665">
    <property type="protein sequence ID" value="CEP14721.1"/>
    <property type="molecule type" value="Genomic_DNA"/>
</dbReference>
<evidence type="ECO:0000313" key="1">
    <source>
        <dbReference type="EMBL" id="CEP14721.1"/>
    </source>
</evidence>
<dbReference type="OrthoDB" id="2301278at2759"/>
<accession>A0A0B7NB85</accession>